<keyword evidence="8 10" id="KW-0131">Cell cycle</keyword>
<reference evidence="16" key="1">
    <citation type="submission" date="2018-04" db="EMBL/GenBank/DDBJ databases">
        <authorList>
            <person name="Cornet L."/>
        </authorList>
    </citation>
    <scope>NUCLEOTIDE SEQUENCE [LARGE SCALE GENOMIC DNA]</scope>
</reference>
<evidence type="ECO:0000256" key="3">
    <source>
        <dbReference type="ARBA" id="ARBA00022618"/>
    </source>
</evidence>
<dbReference type="InterPro" id="IPR004101">
    <property type="entry name" value="Mur_ligase_C"/>
</dbReference>
<feature type="domain" description="Mur ligase C-terminal" evidence="13">
    <location>
        <begin position="315"/>
        <end position="438"/>
    </location>
</feature>
<accession>A0A2W4XDT9</accession>
<keyword evidence="6 10" id="KW-0133">Cell shape</keyword>
<dbReference type="GO" id="GO:0005737">
    <property type="term" value="C:cytoplasm"/>
    <property type="evidence" value="ECO:0007669"/>
    <property type="project" value="UniProtKB-SubCell"/>
</dbReference>
<keyword evidence="3 10" id="KW-0132">Cell division</keyword>
<dbReference type="GO" id="GO:0005524">
    <property type="term" value="F:ATP binding"/>
    <property type="evidence" value="ECO:0007669"/>
    <property type="project" value="UniProtKB-UniRule"/>
</dbReference>
<dbReference type="InterPro" id="IPR000713">
    <property type="entry name" value="Mur_ligase_N"/>
</dbReference>
<evidence type="ECO:0000256" key="11">
    <source>
        <dbReference type="RuleBase" id="RU004136"/>
    </source>
</evidence>
<evidence type="ECO:0000256" key="4">
    <source>
        <dbReference type="ARBA" id="ARBA00022741"/>
    </source>
</evidence>
<organism evidence="15 16">
    <name type="scientific">Phormidesmis priestleyi</name>
    <dbReference type="NCBI Taxonomy" id="268141"/>
    <lineage>
        <taxon>Bacteria</taxon>
        <taxon>Bacillati</taxon>
        <taxon>Cyanobacteriota</taxon>
        <taxon>Cyanophyceae</taxon>
        <taxon>Leptolyngbyales</taxon>
        <taxon>Leptolyngbyaceae</taxon>
        <taxon>Phormidesmis</taxon>
    </lineage>
</organism>
<comment type="pathway">
    <text evidence="10 11">Cell wall biogenesis; peptidoglycan biosynthesis.</text>
</comment>
<dbReference type="NCBIfam" id="TIGR01143">
    <property type="entry name" value="murF"/>
    <property type="match status" value="1"/>
</dbReference>
<dbReference type="UniPathway" id="UPA00219"/>
<evidence type="ECO:0000313" key="16">
    <source>
        <dbReference type="Proteomes" id="UP000249794"/>
    </source>
</evidence>
<evidence type="ECO:0000259" key="12">
    <source>
        <dbReference type="Pfam" id="PF01225"/>
    </source>
</evidence>
<feature type="domain" description="Mur ligase N-terminal catalytic" evidence="12">
    <location>
        <begin position="30"/>
        <end position="91"/>
    </location>
</feature>
<dbReference type="Proteomes" id="UP000249794">
    <property type="component" value="Unassembled WGS sequence"/>
</dbReference>
<comment type="function">
    <text evidence="10 11">Involved in cell wall formation. Catalyzes the final step in the synthesis of UDP-N-acetylmuramoyl-pentapeptide, the precursor of murein.</text>
</comment>
<keyword evidence="7 10" id="KW-0573">Peptidoglycan synthesis</keyword>
<dbReference type="EMBL" id="QBMP01000096">
    <property type="protein sequence ID" value="PZO55430.1"/>
    <property type="molecule type" value="Genomic_DNA"/>
</dbReference>
<name>A0A2W4XDT9_9CYAN</name>
<keyword evidence="1 10" id="KW-0963">Cytoplasm</keyword>
<comment type="similarity">
    <text evidence="10">Belongs to the MurCDEF family. MurF subfamily.</text>
</comment>
<evidence type="ECO:0000313" key="15">
    <source>
        <dbReference type="EMBL" id="PZO55430.1"/>
    </source>
</evidence>
<dbReference type="InterPro" id="IPR036565">
    <property type="entry name" value="Mur-like_cat_sf"/>
</dbReference>
<dbReference type="SUPFAM" id="SSF63418">
    <property type="entry name" value="MurE/MurF N-terminal domain"/>
    <property type="match status" value="1"/>
</dbReference>
<dbReference type="GO" id="GO:0008360">
    <property type="term" value="P:regulation of cell shape"/>
    <property type="evidence" value="ECO:0007669"/>
    <property type="project" value="UniProtKB-KW"/>
</dbReference>
<feature type="domain" description="Mur ligase central" evidence="14">
    <location>
        <begin position="117"/>
        <end position="293"/>
    </location>
</feature>
<dbReference type="PANTHER" id="PTHR43024:SF1">
    <property type="entry name" value="UDP-N-ACETYLMURAMOYL-TRIPEPTIDE--D-ALANYL-D-ALANINE LIGASE"/>
    <property type="match status" value="1"/>
</dbReference>
<gene>
    <name evidence="10" type="primary">murF</name>
    <name evidence="15" type="ORF">DCF15_10595</name>
</gene>
<dbReference type="InterPro" id="IPR035911">
    <property type="entry name" value="MurE/MurF_N"/>
</dbReference>
<dbReference type="Pfam" id="PF08245">
    <property type="entry name" value="Mur_ligase_M"/>
    <property type="match status" value="1"/>
</dbReference>
<dbReference type="Pfam" id="PF02875">
    <property type="entry name" value="Mur_ligase_C"/>
    <property type="match status" value="1"/>
</dbReference>
<dbReference type="PANTHER" id="PTHR43024">
    <property type="entry name" value="UDP-N-ACETYLMURAMOYL-TRIPEPTIDE--D-ALANYL-D-ALANINE LIGASE"/>
    <property type="match status" value="1"/>
</dbReference>
<dbReference type="Gene3D" id="3.40.1390.10">
    <property type="entry name" value="MurE/MurF, N-terminal domain"/>
    <property type="match status" value="1"/>
</dbReference>
<evidence type="ECO:0000259" key="13">
    <source>
        <dbReference type="Pfam" id="PF02875"/>
    </source>
</evidence>
<dbReference type="InterPro" id="IPR013221">
    <property type="entry name" value="Mur_ligase_cen"/>
</dbReference>
<dbReference type="GO" id="GO:0008766">
    <property type="term" value="F:UDP-N-acetylmuramoylalanyl-D-glutamyl-2,6-diaminopimelate-D-alanyl-D-alanine ligase activity"/>
    <property type="evidence" value="ECO:0007669"/>
    <property type="project" value="RHEA"/>
</dbReference>
<evidence type="ECO:0000256" key="9">
    <source>
        <dbReference type="ARBA" id="ARBA00023316"/>
    </source>
</evidence>
<evidence type="ECO:0000259" key="14">
    <source>
        <dbReference type="Pfam" id="PF08245"/>
    </source>
</evidence>
<keyword evidence="5 10" id="KW-0067">ATP-binding</keyword>
<evidence type="ECO:0000256" key="10">
    <source>
        <dbReference type="HAMAP-Rule" id="MF_02019"/>
    </source>
</evidence>
<protein>
    <recommendedName>
        <fullName evidence="10 11">UDP-N-acetylmuramoyl-tripeptide--D-alanyl-D-alanine ligase</fullName>
        <ecNumber evidence="10 11">6.3.2.10</ecNumber>
    </recommendedName>
    <alternativeName>
        <fullName evidence="10">D-alanyl-D-alanine-adding enzyme</fullName>
    </alternativeName>
</protein>
<keyword evidence="4 10" id="KW-0547">Nucleotide-binding</keyword>
<evidence type="ECO:0000256" key="5">
    <source>
        <dbReference type="ARBA" id="ARBA00022840"/>
    </source>
</evidence>
<reference evidence="15 16" key="2">
    <citation type="submission" date="2018-06" db="EMBL/GenBank/DDBJ databases">
        <title>Metagenomic assembly of (sub)arctic Cyanobacteria and their associated microbiome from non-axenic cultures.</title>
        <authorList>
            <person name="Baurain D."/>
        </authorList>
    </citation>
    <scope>NUCLEOTIDE SEQUENCE [LARGE SCALE GENOMIC DNA]</scope>
    <source>
        <strain evidence="15">ULC027bin1</strain>
    </source>
</reference>
<dbReference type="SUPFAM" id="SSF53244">
    <property type="entry name" value="MurD-like peptide ligases, peptide-binding domain"/>
    <property type="match status" value="1"/>
</dbReference>
<feature type="binding site" evidence="10">
    <location>
        <begin position="119"/>
        <end position="125"/>
    </location>
    <ligand>
        <name>ATP</name>
        <dbReference type="ChEBI" id="CHEBI:30616"/>
    </ligand>
</feature>
<comment type="subcellular location">
    <subcellularLocation>
        <location evidence="10 11">Cytoplasm</location>
    </subcellularLocation>
</comment>
<dbReference type="InterPro" id="IPR005863">
    <property type="entry name" value="UDP-N-AcMur_synth"/>
</dbReference>
<dbReference type="GO" id="GO:0071555">
    <property type="term" value="P:cell wall organization"/>
    <property type="evidence" value="ECO:0007669"/>
    <property type="project" value="UniProtKB-KW"/>
</dbReference>
<dbReference type="GO" id="GO:0047480">
    <property type="term" value="F:UDP-N-acetylmuramoyl-tripeptide-D-alanyl-D-alanine ligase activity"/>
    <property type="evidence" value="ECO:0007669"/>
    <property type="project" value="UniProtKB-UniRule"/>
</dbReference>
<evidence type="ECO:0000256" key="2">
    <source>
        <dbReference type="ARBA" id="ARBA00022598"/>
    </source>
</evidence>
<comment type="caution">
    <text evidence="15">The sequence shown here is derived from an EMBL/GenBank/DDBJ whole genome shotgun (WGS) entry which is preliminary data.</text>
</comment>
<dbReference type="SUPFAM" id="SSF53623">
    <property type="entry name" value="MurD-like peptide ligases, catalytic domain"/>
    <property type="match status" value="1"/>
</dbReference>
<dbReference type="AlphaFoldDB" id="A0A2W4XDT9"/>
<dbReference type="InterPro" id="IPR051046">
    <property type="entry name" value="MurCDEF_CellWall_CoF430Synth"/>
</dbReference>
<evidence type="ECO:0000256" key="8">
    <source>
        <dbReference type="ARBA" id="ARBA00023306"/>
    </source>
</evidence>
<dbReference type="Pfam" id="PF01225">
    <property type="entry name" value="Mur_ligase"/>
    <property type="match status" value="1"/>
</dbReference>
<evidence type="ECO:0000256" key="1">
    <source>
        <dbReference type="ARBA" id="ARBA00022490"/>
    </source>
</evidence>
<dbReference type="EC" id="6.3.2.10" evidence="10 11"/>
<dbReference type="Gene3D" id="3.40.1190.10">
    <property type="entry name" value="Mur-like, catalytic domain"/>
    <property type="match status" value="1"/>
</dbReference>
<keyword evidence="2 10" id="KW-0436">Ligase</keyword>
<proteinExistence type="inferred from homology"/>
<sequence length="457" mass="48730">MTGSFSASLGAVIEVIEANPRFCELISQPVTGITTDTRTIQLGDLFVALEGETFNGHDFAAQAIAQGAIATIVRQGAVSASHQFPQFPQLEVADTLMAYQSLGRWWRQQQAIPVVAITGSVGKTTTKELVAAALAKFGSVLKTEANYNNEIGVPKTLLSLSSAHDYAVVEMGMRGLEEIALLTQIAQPDVALITNVGTAHIGRLGSREAIAQAKCELLRELPTDGIAVLNYDDALLMKTAAQFWSGAQITYGLTGGDVTGDLFGDHLVIKGTQIPLPLPGRHNALNLLGAIATLQALNLDWTKLAAGFTVTLPAGRSQSHRLPNDILLLDETYNAGAEAMVAALQMLAEQSGARRIAVLGTMKELGAESVNLHRYIGETVADLKLDELLILADPLEAEAMALGAGSVPHQQFASHEVLADYLKKRVRGGDRILFKASRSVAMDKVVDQLLKDFTVTA</sequence>
<dbReference type="InterPro" id="IPR036615">
    <property type="entry name" value="Mur_ligase_C_dom_sf"/>
</dbReference>
<evidence type="ECO:0000256" key="6">
    <source>
        <dbReference type="ARBA" id="ARBA00022960"/>
    </source>
</evidence>
<dbReference type="Gene3D" id="3.90.190.20">
    <property type="entry name" value="Mur ligase, C-terminal domain"/>
    <property type="match status" value="1"/>
</dbReference>
<dbReference type="GO" id="GO:0009252">
    <property type="term" value="P:peptidoglycan biosynthetic process"/>
    <property type="evidence" value="ECO:0007669"/>
    <property type="project" value="UniProtKB-UniRule"/>
</dbReference>
<comment type="catalytic activity">
    <reaction evidence="10 11">
        <text>D-alanyl-D-alanine + UDP-N-acetyl-alpha-D-muramoyl-L-alanyl-gamma-D-glutamyl-meso-2,6-diaminopimelate + ATP = UDP-N-acetyl-alpha-D-muramoyl-L-alanyl-gamma-D-glutamyl-meso-2,6-diaminopimeloyl-D-alanyl-D-alanine + ADP + phosphate + H(+)</text>
        <dbReference type="Rhea" id="RHEA:28374"/>
        <dbReference type="ChEBI" id="CHEBI:15378"/>
        <dbReference type="ChEBI" id="CHEBI:30616"/>
        <dbReference type="ChEBI" id="CHEBI:43474"/>
        <dbReference type="ChEBI" id="CHEBI:57822"/>
        <dbReference type="ChEBI" id="CHEBI:61386"/>
        <dbReference type="ChEBI" id="CHEBI:83905"/>
        <dbReference type="ChEBI" id="CHEBI:456216"/>
        <dbReference type="EC" id="6.3.2.10"/>
    </reaction>
</comment>
<dbReference type="HAMAP" id="MF_02019">
    <property type="entry name" value="MurF"/>
    <property type="match status" value="1"/>
</dbReference>
<keyword evidence="9 10" id="KW-0961">Cell wall biogenesis/degradation</keyword>
<evidence type="ECO:0000256" key="7">
    <source>
        <dbReference type="ARBA" id="ARBA00022984"/>
    </source>
</evidence>
<dbReference type="GO" id="GO:0051301">
    <property type="term" value="P:cell division"/>
    <property type="evidence" value="ECO:0007669"/>
    <property type="project" value="UniProtKB-KW"/>
</dbReference>